<evidence type="ECO:0000259" key="6">
    <source>
        <dbReference type="PROSITE" id="PS51044"/>
    </source>
</evidence>
<dbReference type="PANTHER" id="PTHR10782:SF4">
    <property type="entry name" value="TONALLI, ISOFORM E"/>
    <property type="match status" value="1"/>
</dbReference>
<reference evidence="7 8" key="1">
    <citation type="journal article" date="2016" name="Nat. Commun.">
        <title>Extremotolerant tardigrade genome and improved radiotolerance of human cultured cells by tardigrade-unique protein.</title>
        <authorList>
            <person name="Hashimoto T."/>
            <person name="Horikawa D.D."/>
            <person name="Saito Y."/>
            <person name="Kuwahara H."/>
            <person name="Kozuka-Hata H."/>
            <person name="Shin-I T."/>
            <person name="Minakuchi Y."/>
            <person name="Ohishi K."/>
            <person name="Motoyama A."/>
            <person name="Aizu T."/>
            <person name="Enomoto A."/>
            <person name="Kondo K."/>
            <person name="Tanaka S."/>
            <person name="Hara Y."/>
            <person name="Koshikawa S."/>
            <person name="Sagara H."/>
            <person name="Miura T."/>
            <person name="Yokobori S."/>
            <person name="Miyagawa K."/>
            <person name="Suzuki Y."/>
            <person name="Kubo T."/>
            <person name="Oyama M."/>
            <person name="Kohara Y."/>
            <person name="Fujiyama A."/>
            <person name="Arakawa K."/>
            <person name="Katayama T."/>
            <person name="Toyoda A."/>
            <person name="Kunieda T."/>
        </authorList>
    </citation>
    <scope>NUCLEOTIDE SEQUENCE [LARGE SCALE GENOMIC DNA]</scope>
    <source>
        <strain evidence="7 8">YOKOZUNA-1</strain>
    </source>
</reference>
<evidence type="ECO:0000256" key="3">
    <source>
        <dbReference type="ARBA" id="ARBA00022833"/>
    </source>
</evidence>
<dbReference type="OrthoDB" id="6287745at2759"/>
<evidence type="ECO:0000256" key="2">
    <source>
        <dbReference type="ARBA" id="ARBA00022771"/>
    </source>
</evidence>
<gene>
    <name evidence="7" type="primary">RvY_00086</name>
    <name evidence="7" type="synonym">RvY_00086.1</name>
    <name evidence="7" type="ORF">RvY_00086-1</name>
</gene>
<evidence type="ECO:0000313" key="8">
    <source>
        <dbReference type="Proteomes" id="UP000186922"/>
    </source>
</evidence>
<dbReference type="GO" id="GO:0000785">
    <property type="term" value="C:chromatin"/>
    <property type="evidence" value="ECO:0007669"/>
    <property type="project" value="TreeGrafter"/>
</dbReference>
<dbReference type="CDD" id="cd16650">
    <property type="entry name" value="SP-RING_PIAS-like"/>
    <property type="match status" value="1"/>
</dbReference>
<keyword evidence="3" id="KW-0862">Zinc</keyword>
<evidence type="ECO:0000256" key="5">
    <source>
        <dbReference type="SAM" id="MobiDB-lite"/>
    </source>
</evidence>
<dbReference type="Pfam" id="PF02891">
    <property type="entry name" value="zf-MIZ"/>
    <property type="match status" value="1"/>
</dbReference>
<dbReference type="GO" id="GO:0061665">
    <property type="term" value="F:SUMO ligase activity"/>
    <property type="evidence" value="ECO:0007669"/>
    <property type="project" value="TreeGrafter"/>
</dbReference>
<dbReference type="STRING" id="947166.A0A1D1UHV7"/>
<name>A0A1D1UHV7_RAMVA</name>
<dbReference type="PANTHER" id="PTHR10782">
    <property type="entry name" value="ZINC FINGER MIZ DOMAIN-CONTAINING PROTEIN"/>
    <property type="match status" value="1"/>
</dbReference>
<evidence type="ECO:0000313" key="7">
    <source>
        <dbReference type="EMBL" id="GAU87202.1"/>
    </source>
</evidence>
<proteinExistence type="predicted"/>
<dbReference type="Gene3D" id="3.30.40.10">
    <property type="entry name" value="Zinc/RING finger domain, C3HC4 (zinc finger)"/>
    <property type="match status" value="1"/>
</dbReference>
<sequence length="518" mass="57659">MLFRVAGMSEKSMSNAYRLLAGRGSGSTKSRSPMKAARPGRPKKTKADPPASPVRRVRKPVARPRMVESESEEEKESDEEIPLAAALPPPPNRHLASLRPRQSSVPLQPQPPPAATKAGAEVRARASKEKTPDAVAEFRNRALAQKKENVKVEKLEKVVEQVQKKKVARPAFNQAINDCDQRLYAVDPSAKVVLPSVIPRALIPQAALLPPLFYEPLKVISPGVQTGTHPTMERRGVNRSILHSFSVDLEFPEATHVVLVRFARYAPMFTSPAVDVNPDNLQITCNGNIVLKVENVNYGIAADKPLVAAPIELKKEFLRSSTNLATGRPISVNLIVEYTVRQNDAEEDFIMHVELTRRRPTEELVREVQQRKLSIADGALRAFQILSPDDDDGIMSGSSIVNLICPLSLKPLDIPVRGRECRHVECFSAASYLEANRFRKPKWTCPRCKISVPFEDLILDEFMTDVLAFTSKPTVDIVAEKDRLVVREKKVLKNMNTFVINDRPAAINRDHSIVILDD</sequence>
<feature type="compositionally biased region" description="Basic and acidic residues" evidence="5">
    <location>
        <begin position="120"/>
        <end position="134"/>
    </location>
</feature>
<keyword evidence="8" id="KW-1185">Reference proteome</keyword>
<comment type="caution">
    <text evidence="7">The sequence shown here is derived from an EMBL/GenBank/DDBJ whole genome shotgun (WGS) entry which is preliminary data.</text>
</comment>
<feature type="domain" description="SP-RING-type" evidence="6">
    <location>
        <begin position="389"/>
        <end position="472"/>
    </location>
</feature>
<evidence type="ECO:0000256" key="4">
    <source>
        <dbReference type="PROSITE-ProRule" id="PRU00452"/>
    </source>
</evidence>
<dbReference type="AlphaFoldDB" id="A0A1D1UHV7"/>
<evidence type="ECO:0000256" key="1">
    <source>
        <dbReference type="ARBA" id="ARBA00022723"/>
    </source>
</evidence>
<accession>A0A1D1UHV7</accession>
<protein>
    <recommendedName>
        <fullName evidence="6">SP-RING-type domain-containing protein</fullName>
    </recommendedName>
</protein>
<dbReference type="EMBL" id="BDGG01000001">
    <property type="protein sequence ID" value="GAU87202.1"/>
    <property type="molecule type" value="Genomic_DNA"/>
</dbReference>
<keyword evidence="2 4" id="KW-0863">Zinc-finger</keyword>
<feature type="region of interest" description="Disordered" evidence="5">
    <location>
        <begin position="17"/>
        <end position="134"/>
    </location>
</feature>
<dbReference type="GO" id="GO:0008270">
    <property type="term" value="F:zinc ion binding"/>
    <property type="evidence" value="ECO:0007669"/>
    <property type="project" value="UniProtKB-KW"/>
</dbReference>
<dbReference type="InterPro" id="IPR004181">
    <property type="entry name" value="Znf_MIZ"/>
</dbReference>
<dbReference type="PROSITE" id="PS51044">
    <property type="entry name" value="ZF_SP_RING"/>
    <property type="match status" value="1"/>
</dbReference>
<organism evidence="7 8">
    <name type="scientific">Ramazzottius varieornatus</name>
    <name type="common">Water bear</name>
    <name type="synonym">Tardigrade</name>
    <dbReference type="NCBI Taxonomy" id="947166"/>
    <lineage>
        <taxon>Eukaryota</taxon>
        <taxon>Metazoa</taxon>
        <taxon>Ecdysozoa</taxon>
        <taxon>Tardigrada</taxon>
        <taxon>Eutardigrada</taxon>
        <taxon>Parachela</taxon>
        <taxon>Hypsibioidea</taxon>
        <taxon>Ramazzottiidae</taxon>
        <taxon>Ramazzottius</taxon>
    </lineage>
</organism>
<keyword evidence="1" id="KW-0479">Metal-binding</keyword>
<dbReference type="Proteomes" id="UP000186922">
    <property type="component" value="Unassembled WGS sequence"/>
</dbReference>
<dbReference type="GO" id="GO:0016925">
    <property type="term" value="P:protein sumoylation"/>
    <property type="evidence" value="ECO:0007669"/>
    <property type="project" value="TreeGrafter"/>
</dbReference>
<feature type="compositionally biased region" description="Acidic residues" evidence="5">
    <location>
        <begin position="69"/>
        <end position="81"/>
    </location>
</feature>
<dbReference type="InterPro" id="IPR013083">
    <property type="entry name" value="Znf_RING/FYVE/PHD"/>
</dbReference>